<organism evidence="2 3">
    <name type="scientific">Mya arenaria</name>
    <name type="common">Soft-shell clam</name>
    <dbReference type="NCBI Taxonomy" id="6604"/>
    <lineage>
        <taxon>Eukaryota</taxon>
        <taxon>Metazoa</taxon>
        <taxon>Spiralia</taxon>
        <taxon>Lophotrochozoa</taxon>
        <taxon>Mollusca</taxon>
        <taxon>Bivalvia</taxon>
        <taxon>Autobranchia</taxon>
        <taxon>Heteroconchia</taxon>
        <taxon>Euheterodonta</taxon>
        <taxon>Imparidentia</taxon>
        <taxon>Neoheterodontei</taxon>
        <taxon>Myida</taxon>
        <taxon>Myoidea</taxon>
        <taxon>Myidae</taxon>
        <taxon>Mya</taxon>
    </lineage>
</organism>
<reference evidence="2" key="1">
    <citation type="submission" date="2022-11" db="EMBL/GenBank/DDBJ databases">
        <title>Centuries of genome instability and evolution in soft-shell clam transmissible cancer (bioRxiv).</title>
        <authorList>
            <person name="Hart S.F.M."/>
            <person name="Yonemitsu M.A."/>
            <person name="Giersch R.M."/>
            <person name="Beal B.F."/>
            <person name="Arriagada G."/>
            <person name="Davis B.W."/>
            <person name="Ostrander E.A."/>
            <person name="Goff S.P."/>
            <person name="Metzger M.J."/>
        </authorList>
    </citation>
    <scope>NUCLEOTIDE SEQUENCE</scope>
    <source>
        <strain evidence="2">MELC-2E11</strain>
        <tissue evidence="2">Siphon/mantle</tissue>
    </source>
</reference>
<dbReference type="InterPro" id="IPR043138">
    <property type="entry name" value="GGT_lsub"/>
</dbReference>
<dbReference type="Gene3D" id="1.10.246.130">
    <property type="match status" value="1"/>
</dbReference>
<sequence>MLSDQSTKSKTSRSRVLTILGLFAIAGIVAIALGLGLGIKQEEKIVIEKCEPQPPAPCEPVACDPLPQTDSSRIQRGSPLYVQPGTNKEGRFKYASVAADTKICSIMGTEMMARHGGSAMDAAITATLCSGVSNPQSCGIGGGFFMTFYRRNDLARFSVMAREMAPGAATENMYKDTGASSREGGMAIATPGEVSGLYEAWKLGGKLPWSTLFQPVIQLCTQGFPVGSLLAYDIENNKAYIDTHVNLKAMLTHDDGVTLLKEGDTIKMPKLAATLEKIAADPFTFYNGSLAQDIVDDITEQGGIITLDDLKNYSSAIKPPLEMPLSGNFTALSPPPPSSGAVILLILNILNGYNMDQTDFQDTARAAHTLHRVTEAFKHGFSVRTQLGDVDQEDQQFNDDIEALLNNMTSASYGTQKREKITASTHETTYYEPVFDFTIPDAGTSHISVLGNNGDAVSITTTINLHFGSKVVGSKTGIVFNNEMDDFATPNTTNYFQVPASPANFIKPFKRPLSSMSPTIVLGSFDNEVKLVTGASGGTRIITSTALNIIETMWLQFGLKESIEYPRIHHQLLPPELRIEADMPQAIKDDLLARGHVFDTQDNLGSAVQALQKSVALGTPIQDLTSRIHDVILAYSDPVKYGEADGY</sequence>
<evidence type="ECO:0000313" key="2">
    <source>
        <dbReference type="EMBL" id="WAR27556.1"/>
    </source>
</evidence>
<protein>
    <submittedName>
        <fullName evidence="2">GGT1-like protein</fullName>
    </submittedName>
</protein>
<gene>
    <name evidence="2" type="ORF">MAR_013260</name>
</gene>
<keyword evidence="1" id="KW-0472">Membrane</keyword>
<dbReference type="InterPro" id="IPR029055">
    <property type="entry name" value="Ntn_hydrolases_N"/>
</dbReference>
<accession>A0ABY7G3C2</accession>
<dbReference type="Pfam" id="PF01019">
    <property type="entry name" value="G_glu_transpept"/>
    <property type="match status" value="1"/>
</dbReference>
<evidence type="ECO:0000256" key="1">
    <source>
        <dbReference type="SAM" id="Phobius"/>
    </source>
</evidence>
<evidence type="ECO:0000313" key="3">
    <source>
        <dbReference type="Proteomes" id="UP001164746"/>
    </source>
</evidence>
<dbReference type="PANTHER" id="PTHR11686">
    <property type="entry name" value="GAMMA GLUTAMYL TRANSPEPTIDASE"/>
    <property type="match status" value="1"/>
</dbReference>
<keyword evidence="3" id="KW-1185">Reference proteome</keyword>
<feature type="transmembrane region" description="Helical" evidence="1">
    <location>
        <begin position="16"/>
        <end position="39"/>
    </location>
</feature>
<proteinExistence type="predicted"/>
<dbReference type="SUPFAM" id="SSF56235">
    <property type="entry name" value="N-terminal nucleophile aminohydrolases (Ntn hydrolases)"/>
    <property type="match status" value="1"/>
</dbReference>
<dbReference type="InterPro" id="IPR000101">
    <property type="entry name" value="GGT_peptidase"/>
</dbReference>
<dbReference type="PANTHER" id="PTHR11686:SF9">
    <property type="entry name" value="RE13973P"/>
    <property type="match status" value="1"/>
</dbReference>
<dbReference type="Gene3D" id="3.60.20.40">
    <property type="match status" value="1"/>
</dbReference>
<dbReference type="EMBL" id="CP111026">
    <property type="protein sequence ID" value="WAR27556.1"/>
    <property type="molecule type" value="Genomic_DNA"/>
</dbReference>
<dbReference type="InterPro" id="IPR043137">
    <property type="entry name" value="GGT_ssub_C"/>
</dbReference>
<keyword evidence="1" id="KW-1133">Transmembrane helix</keyword>
<dbReference type="Proteomes" id="UP001164746">
    <property type="component" value="Chromosome 15"/>
</dbReference>
<dbReference type="NCBIfam" id="TIGR00066">
    <property type="entry name" value="g_glut_trans"/>
    <property type="match status" value="1"/>
</dbReference>
<name>A0ABY7G3C2_MYAAR</name>
<keyword evidence="1" id="KW-0812">Transmembrane</keyword>
<dbReference type="PRINTS" id="PR01210">
    <property type="entry name" value="GGTRANSPTASE"/>
</dbReference>